<dbReference type="RefSeq" id="WP_013820887.1">
    <property type="nucleotide sequence ID" value="NC_015572.1"/>
</dbReference>
<reference key="2">
    <citation type="submission" date="2011-05" db="EMBL/GenBank/DDBJ databases">
        <title>Complete genome sequence of the aerobic marine methanotroph Methylomonas methanica MC09.</title>
        <authorList>
            <person name="Boden R."/>
            <person name="Cunliffe M."/>
            <person name="Scanlan J."/>
            <person name="Moussard H."/>
            <person name="Kits K.D."/>
            <person name="Klotz M."/>
            <person name="Jetten M."/>
            <person name="Vuilleumier S."/>
            <person name="Han J."/>
            <person name="Peters L."/>
            <person name="Mikhailova N."/>
            <person name="Teshima H."/>
            <person name="Tapia R."/>
            <person name="Kyrpides N."/>
            <person name="Ivanova N."/>
            <person name="Pagani I."/>
            <person name="Cheng J.-F."/>
            <person name="Goodwin L."/>
            <person name="Han C."/>
            <person name="Hauser L."/>
            <person name="Land M."/>
            <person name="Lapidus A."/>
            <person name="Lucas S."/>
            <person name="Pitluck S."/>
            <person name="Woyke T."/>
            <person name="Stein L.Y."/>
            <person name="Murrell C."/>
        </authorList>
    </citation>
    <scope>NUCLEOTIDE SEQUENCE</scope>
    <source>
        <strain>MC09</strain>
    </source>
</reference>
<evidence type="ECO:0000259" key="1">
    <source>
        <dbReference type="Pfam" id="PF01882"/>
    </source>
</evidence>
<keyword evidence="3" id="KW-1185">Reference proteome</keyword>
<reference evidence="2 3" key="1">
    <citation type="journal article" date="2011" name="J. Bacteriol.">
        <title>Complete Genome Sequence of the Aerobic Marine Methanotroph Methylomonas methanica MC09.</title>
        <authorList>
            <person name="Boden R."/>
            <person name="Cunliffe M."/>
            <person name="Scanlan J."/>
            <person name="Moussard H."/>
            <person name="Kits K.D."/>
            <person name="Klotz M.G."/>
            <person name="Jetten M.S."/>
            <person name="Vuilleumier S."/>
            <person name="Han J."/>
            <person name="Peters L."/>
            <person name="Mikhailova N."/>
            <person name="Teshima H."/>
            <person name="Tapia R."/>
            <person name="Kyrpides N."/>
            <person name="Ivanova N."/>
            <person name="Pagani I."/>
            <person name="Cheng J.F."/>
            <person name="Goodwin L."/>
            <person name="Han C."/>
            <person name="Hauser L."/>
            <person name="Land M.L."/>
            <person name="Lapidus A."/>
            <person name="Lucas S."/>
            <person name="Pitluck S."/>
            <person name="Woyke T."/>
            <person name="Stein L."/>
            <person name="Murrell J.C."/>
        </authorList>
    </citation>
    <scope>NUCLEOTIDE SEQUENCE [LARGE SCALE GENOMIC DNA]</scope>
    <source>
        <strain evidence="2 3">MC09</strain>
    </source>
</reference>
<organism evidence="2 3">
    <name type="scientific">Methylomonas methanica (strain DSM 25384 / MC09)</name>
    <dbReference type="NCBI Taxonomy" id="857087"/>
    <lineage>
        <taxon>Bacteria</taxon>
        <taxon>Pseudomonadati</taxon>
        <taxon>Pseudomonadota</taxon>
        <taxon>Gammaproteobacteria</taxon>
        <taxon>Methylococcales</taxon>
        <taxon>Methylococcaceae</taxon>
        <taxon>Methylomonas</taxon>
    </lineage>
</organism>
<accession>G0A314</accession>
<reference evidence="3" key="3">
    <citation type="submission" date="2011-05" db="EMBL/GenBank/DDBJ databases">
        <title>Complete sequence of Methylomonas methanica MC09.</title>
        <authorList>
            <consortium name="US DOE Joint Genome Institute"/>
            <person name="Lucas S."/>
            <person name="Han J."/>
            <person name="Lapidus A."/>
            <person name="Cheng J.-F."/>
            <person name="Goodwin L."/>
            <person name="Pitluck S."/>
            <person name="Peters L."/>
            <person name="Mikhailova N."/>
            <person name="Teshima H."/>
            <person name="Han C."/>
            <person name="Tapia R."/>
            <person name="Land M."/>
            <person name="Hauser L."/>
            <person name="Kyrpides N."/>
            <person name="Ivanova N."/>
            <person name="Pagani I."/>
            <person name="Stein L."/>
            <person name="Woyke T."/>
        </authorList>
    </citation>
    <scope>NUCLEOTIDE SEQUENCE [LARGE SCALE GENOMIC DNA]</scope>
    <source>
        <strain evidence="3">MC09</strain>
    </source>
</reference>
<dbReference type="STRING" id="857087.Metme_4324"/>
<feature type="domain" description="DUF58" evidence="1">
    <location>
        <begin position="65"/>
        <end position="249"/>
    </location>
</feature>
<dbReference type="OrthoDB" id="7779014at2"/>
<dbReference type="PANTHER" id="PTHR33608:SF6">
    <property type="entry name" value="BLL2464 PROTEIN"/>
    <property type="match status" value="1"/>
</dbReference>
<name>G0A314_METMM</name>
<dbReference type="AlphaFoldDB" id="G0A314"/>
<evidence type="ECO:0000313" key="2">
    <source>
        <dbReference type="EMBL" id="AEG02673.1"/>
    </source>
</evidence>
<dbReference type="Pfam" id="PF01882">
    <property type="entry name" value="DUF58"/>
    <property type="match status" value="1"/>
</dbReference>
<dbReference type="KEGG" id="mmt:Metme_4324"/>
<dbReference type="InterPro" id="IPR002881">
    <property type="entry name" value="DUF58"/>
</dbReference>
<gene>
    <name evidence="2" type="ordered locus">Metme_4324</name>
</gene>
<sequence length="284" mass="31349">MSPSLQTFSYRLARPGYSVFPGAHPGEMVGSGQLFKRHESLLASPDPRRIDLRASLLDPFGGYRVRVFQQHSKLNVYAVADLSASMGSAGIQDKRQTLAELVLSIAESARQAGDSFGFIGCGERLDDRDRLPAGAPMPAVRRLTDRLRSQAPQAGSAAMAYAGPLLPTRRSLVFLISDCHFSLGSLPAILQPLSRHAVVPLVLWQAAETAGLPDWGLVRFQDAENRRSRTMLTRPALKQRIADSFTARRQQLRQGFRRFGMEPLFLTGPYRAELLTAYFLGQPL</sequence>
<dbReference type="PANTHER" id="PTHR33608">
    <property type="entry name" value="BLL2464 PROTEIN"/>
    <property type="match status" value="1"/>
</dbReference>
<dbReference type="Proteomes" id="UP000008888">
    <property type="component" value="Chromosome"/>
</dbReference>
<evidence type="ECO:0000313" key="3">
    <source>
        <dbReference type="Proteomes" id="UP000008888"/>
    </source>
</evidence>
<dbReference type="EMBL" id="CP002738">
    <property type="protein sequence ID" value="AEG02673.1"/>
    <property type="molecule type" value="Genomic_DNA"/>
</dbReference>
<proteinExistence type="predicted"/>
<dbReference type="eggNOG" id="COG1721">
    <property type="taxonomic scope" value="Bacteria"/>
</dbReference>
<dbReference type="HOGENOM" id="CLU_1000440_0_0_6"/>
<protein>
    <recommendedName>
        <fullName evidence="1">DUF58 domain-containing protein</fullName>
    </recommendedName>
</protein>